<evidence type="ECO:0000313" key="8">
    <source>
        <dbReference type="Proteomes" id="UP000561077"/>
    </source>
</evidence>
<feature type="domain" description="MobA/MobL protein" evidence="4">
    <location>
        <begin position="17"/>
        <end position="230"/>
    </location>
</feature>
<evidence type="ECO:0000256" key="3">
    <source>
        <dbReference type="SAM" id="MobiDB-lite"/>
    </source>
</evidence>
<evidence type="ECO:0000256" key="2">
    <source>
        <dbReference type="ARBA" id="ARBA00022971"/>
    </source>
</evidence>
<dbReference type="EMBL" id="JABEQO010000002">
    <property type="protein sequence ID" value="MBB2163406.1"/>
    <property type="molecule type" value="Genomic_DNA"/>
</dbReference>
<feature type="region of interest" description="Disordered" evidence="3">
    <location>
        <begin position="405"/>
        <end position="468"/>
    </location>
</feature>
<evidence type="ECO:0000313" key="6">
    <source>
        <dbReference type="EMBL" id="MBB2192477.1"/>
    </source>
</evidence>
<name>A0A7W4NRA7_9PROT</name>
<feature type="compositionally biased region" description="Basic and acidic residues" evidence="3">
    <location>
        <begin position="405"/>
        <end position="430"/>
    </location>
</feature>
<evidence type="ECO:0000259" key="4">
    <source>
        <dbReference type="Pfam" id="PF03389"/>
    </source>
</evidence>
<proteinExistence type="inferred from homology"/>
<keyword evidence="7" id="KW-1185">Reference proteome</keyword>
<evidence type="ECO:0000313" key="7">
    <source>
        <dbReference type="Proteomes" id="UP000540490"/>
    </source>
</evidence>
<sequence length="468" mass="52455">MAIMSLSSKPISRSAGRSAVAAAAYRSAEKLTDERTGQIHDYRNKNGVVATACSVGNQRVDRETLWNAAEAAEKRKDGRTAREWLLALPAELSPRDRQRLAAEFAKMLHERYGVATDICIHEPSRTGDDRNHHAHLMATTRIVTIENGGKPIFGAKATFELENRERQRRGLPSTMQEMKGIRREWADMVNHALELAGSTERIDHRSHADRGIDDAPSQHLGPAATAIERKTNQPSELRLRQRAERMAAFQKKLAARRAVKAARDEQRKAKDEAYIAKSVARGLDIAASRNDRLTAMLHNEAQRARNNSISAMQRAASSAARAASLSQQLSELADEDGDDPQTAARKAFQRAKIAGDMLREAAQSAAEAFMRRIAKPTDGQIAYQERRTKLIAQVAVDQSTTIADREAEARQRQAERKTQWAAERAEKKQQNNEQWKAAKSFFGIDDQHTQQNDNHQKQKRKNDEPRQP</sequence>
<protein>
    <submittedName>
        <fullName evidence="5">MobA/MobL family protein</fullName>
    </submittedName>
</protein>
<dbReference type="RefSeq" id="WP_182972523.1">
    <property type="nucleotide sequence ID" value="NZ_JABEQN010000002.1"/>
</dbReference>
<dbReference type="Gene3D" id="3.30.930.30">
    <property type="match status" value="1"/>
</dbReference>
<gene>
    <name evidence="6" type="ORF">HLH25_02265</name>
    <name evidence="5" type="ORF">HLH26_02435</name>
</gene>
<organism evidence="5 8">
    <name type="scientific">Gluconacetobacter dulcium</name>
    <dbReference type="NCBI Taxonomy" id="2729096"/>
    <lineage>
        <taxon>Bacteria</taxon>
        <taxon>Pseudomonadati</taxon>
        <taxon>Pseudomonadota</taxon>
        <taxon>Alphaproteobacteria</taxon>
        <taxon>Acetobacterales</taxon>
        <taxon>Acetobacteraceae</taxon>
        <taxon>Gluconacetobacter</taxon>
    </lineage>
</organism>
<accession>A0A7W4NRA7</accession>
<reference evidence="7 8" key="1">
    <citation type="submission" date="2020-04" db="EMBL/GenBank/DDBJ databases">
        <title>Description of novel Gluconacetobacter.</title>
        <authorList>
            <person name="Sombolestani A."/>
        </authorList>
    </citation>
    <scope>NUCLEOTIDE SEQUENCE [LARGE SCALE GENOMIC DNA]</scope>
    <source>
        <strain evidence="6 7">LMG 1728</strain>
        <strain evidence="5 8">LMG 1731</strain>
    </source>
</reference>
<comment type="similarity">
    <text evidence="1">Belongs to the MobA/MobL family.</text>
</comment>
<evidence type="ECO:0000313" key="5">
    <source>
        <dbReference type="EMBL" id="MBB2163406.1"/>
    </source>
</evidence>
<evidence type="ECO:0000256" key="1">
    <source>
        <dbReference type="ARBA" id="ARBA00010873"/>
    </source>
</evidence>
<dbReference type="Proteomes" id="UP000540490">
    <property type="component" value="Unassembled WGS sequence"/>
</dbReference>
<dbReference type="AlphaFoldDB" id="A0A7W4NRA7"/>
<keyword evidence="2" id="KW-0184">Conjugation</keyword>
<dbReference type="Proteomes" id="UP000561077">
    <property type="component" value="Unassembled WGS sequence"/>
</dbReference>
<dbReference type="InterPro" id="IPR005053">
    <property type="entry name" value="MobA_MobL"/>
</dbReference>
<dbReference type="NCBIfam" id="NF041496">
    <property type="entry name" value="MobQ"/>
    <property type="match status" value="1"/>
</dbReference>
<dbReference type="EMBL" id="JABEQN010000002">
    <property type="protein sequence ID" value="MBB2192477.1"/>
    <property type="molecule type" value="Genomic_DNA"/>
</dbReference>
<comment type="caution">
    <text evidence="5">The sequence shown here is derived from an EMBL/GenBank/DDBJ whole genome shotgun (WGS) entry which is preliminary data.</text>
</comment>
<dbReference type="Pfam" id="PF03389">
    <property type="entry name" value="MobA_MobL"/>
    <property type="match status" value="1"/>
</dbReference>